<dbReference type="AlphaFoldDB" id="V6TIU6"/>
<reference evidence="2 3" key="2">
    <citation type="journal article" date="2013" name="Genome Biol. Evol.">
        <title>Genome sequencing of Giardia lamblia genotypes A2 and B isolates (DH and GS) and comparative analysis with the genomes of genotypes A1 and E (WB and Pig).</title>
        <authorList>
            <person name="Adam R.D."/>
            <person name="Dahlstrom E.W."/>
            <person name="Martens C.A."/>
            <person name="Bruno D.P."/>
            <person name="Barbian K.D."/>
            <person name="Ricklefs S.M."/>
            <person name="Hernandez M.M."/>
            <person name="Narla N.P."/>
            <person name="Patel R.B."/>
            <person name="Porcella S.F."/>
            <person name="Nash T.E."/>
        </authorList>
    </citation>
    <scope>NUCLEOTIDE SEQUENCE [LARGE SCALE GENOMIC DNA]</scope>
    <source>
        <strain evidence="2 3">DH</strain>
    </source>
</reference>
<reference evidence="3" key="1">
    <citation type="submission" date="2012-02" db="EMBL/GenBank/DDBJ databases">
        <title>Genome sequencing of Giardia lamblia Genotypes A2 and B isolates (DH and GS) and comparative analysis with the genomes of Genotypes A1 and E (WB and Pig).</title>
        <authorList>
            <person name="Adam R."/>
            <person name="Dahlstrom E."/>
            <person name="Martens C."/>
            <person name="Bruno D."/>
            <person name="Barbian K."/>
            <person name="Porcella S.F."/>
            <person name="Nash T."/>
        </authorList>
    </citation>
    <scope>NUCLEOTIDE SEQUENCE</scope>
    <source>
        <strain evidence="3">DH</strain>
    </source>
</reference>
<evidence type="ECO:0000313" key="3">
    <source>
        <dbReference type="Proteomes" id="UP000018320"/>
    </source>
</evidence>
<dbReference type="VEuPathDB" id="GiardiaDB:DHA2_151677"/>
<feature type="compositionally biased region" description="Basic residues" evidence="1">
    <location>
        <begin position="431"/>
        <end position="440"/>
    </location>
</feature>
<feature type="non-terminal residue" evidence="2">
    <location>
        <position position="1"/>
    </location>
</feature>
<protein>
    <submittedName>
        <fullName evidence="2">Uncharacterized protein</fullName>
    </submittedName>
</protein>
<feature type="region of interest" description="Disordered" evidence="1">
    <location>
        <begin position="424"/>
        <end position="454"/>
    </location>
</feature>
<evidence type="ECO:0000313" key="2">
    <source>
        <dbReference type="EMBL" id="ESU38222.1"/>
    </source>
</evidence>
<gene>
    <name evidence="2" type="ORF">DHA2_151677</name>
</gene>
<comment type="caution">
    <text evidence="2">The sequence shown here is derived from an EMBL/GenBank/DDBJ whole genome shotgun (WGS) entry which is preliminary data.</text>
</comment>
<dbReference type="VEuPathDB" id="GiardiaDB:GL50581_1914"/>
<dbReference type="VEuPathDB" id="GiardiaDB:QR46_3405"/>
<dbReference type="VEuPathDB" id="GiardiaDB:GL50803_0016405"/>
<proteinExistence type="predicted"/>
<sequence length="510" mass="57672">VGMFTSALSLVASERLTKSTVESSTLPCIATQSLTTIDIAVLRLSPLDAEDEDVMLQFARLGYRLYLSGLFVHVASSWSLIVWVPASIEQDFIKQLSGHFEVTPISVHQSMHWLKGALARSLTLHNDRITALDSGVLFDDHVMKLELKVSEELTNDKEVRVVIGLQPSRENWRACSPTDLDLELSDTVYIAPSLSGVSLSYIEEESTQDEDSEQWYLEACLRWGYKLTNRLLKLAFRSSNGEMIVSRVFPQMILKKEQNLSPEQMLQRHTADSKAVVQLLEVCIGQWSRFLLTSLNTIDVSKCLLSSRPTKIRFKFARAGPREPSKLQEQSSEALPIPHCTVPRNRLPKISFSASKESLPERYERVIKVITGKPSLNTKMRGLLDEIRRELECANTSIPEPVKMKPVKPNKRQAFSKLVAKLSPSDLPRKTPQRTPKKLKTVTGSTTSPIVASLPKKSDRRVRFNTTVLFVDEWNKVHRIKLQQQEAASYHQEDDLQQDIESEFTTSLLS</sequence>
<accession>V6TIU6</accession>
<dbReference type="EMBL" id="AHGT01000015">
    <property type="protein sequence ID" value="ESU38222.1"/>
    <property type="molecule type" value="Genomic_DNA"/>
</dbReference>
<dbReference type="Proteomes" id="UP000018320">
    <property type="component" value="Unassembled WGS sequence"/>
</dbReference>
<organism evidence="2 3">
    <name type="scientific">Giardia intestinalis</name>
    <name type="common">Giardia lamblia</name>
    <dbReference type="NCBI Taxonomy" id="5741"/>
    <lineage>
        <taxon>Eukaryota</taxon>
        <taxon>Metamonada</taxon>
        <taxon>Diplomonadida</taxon>
        <taxon>Hexamitidae</taxon>
        <taxon>Giardiinae</taxon>
        <taxon>Giardia</taxon>
    </lineage>
</organism>
<name>V6TIU6_GIAIN</name>
<evidence type="ECO:0000256" key="1">
    <source>
        <dbReference type="SAM" id="MobiDB-lite"/>
    </source>
</evidence>